<evidence type="ECO:0000256" key="1">
    <source>
        <dbReference type="SAM" id="Phobius"/>
    </source>
</evidence>
<dbReference type="AlphaFoldDB" id="A0A5C5ZHX5"/>
<accession>A0A5C5ZHX5</accession>
<keyword evidence="1" id="KW-0472">Membrane</keyword>
<name>A0A5C5ZHX5_9BACT</name>
<proteinExistence type="predicted"/>
<feature type="transmembrane region" description="Helical" evidence="1">
    <location>
        <begin position="36"/>
        <end position="60"/>
    </location>
</feature>
<keyword evidence="1" id="KW-1133">Transmembrane helix</keyword>
<protein>
    <submittedName>
        <fullName evidence="2">Uncharacterized protein</fullName>
    </submittedName>
</protein>
<evidence type="ECO:0000313" key="3">
    <source>
        <dbReference type="Proteomes" id="UP000315440"/>
    </source>
</evidence>
<sequence length="67" mass="7457">MNETQAAALVSYVSNLLTIADTETSSWETFRVQALFILQVLAVTAGWAAGAVSLRVLFFIKNHRDIW</sequence>
<organism evidence="2 3">
    <name type="scientific">Pseudobythopirellula maris</name>
    <dbReference type="NCBI Taxonomy" id="2527991"/>
    <lineage>
        <taxon>Bacteria</taxon>
        <taxon>Pseudomonadati</taxon>
        <taxon>Planctomycetota</taxon>
        <taxon>Planctomycetia</taxon>
        <taxon>Pirellulales</taxon>
        <taxon>Lacipirellulaceae</taxon>
        <taxon>Pseudobythopirellula</taxon>
    </lineage>
</organism>
<keyword evidence="1" id="KW-0812">Transmembrane</keyword>
<reference evidence="2 3" key="1">
    <citation type="submission" date="2019-02" db="EMBL/GenBank/DDBJ databases">
        <title>Deep-cultivation of Planctomycetes and their phenomic and genomic characterization uncovers novel biology.</title>
        <authorList>
            <person name="Wiegand S."/>
            <person name="Jogler M."/>
            <person name="Boedeker C."/>
            <person name="Pinto D."/>
            <person name="Vollmers J."/>
            <person name="Rivas-Marin E."/>
            <person name="Kohn T."/>
            <person name="Peeters S.H."/>
            <person name="Heuer A."/>
            <person name="Rast P."/>
            <person name="Oberbeckmann S."/>
            <person name="Bunk B."/>
            <person name="Jeske O."/>
            <person name="Meyerdierks A."/>
            <person name="Storesund J.E."/>
            <person name="Kallscheuer N."/>
            <person name="Luecker S."/>
            <person name="Lage O.M."/>
            <person name="Pohl T."/>
            <person name="Merkel B.J."/>
            <person name="Hornburger P."/>
            <person name="Mueller R.-W."/>
            <person name="Bruemmer F."/>
            <person name="Labrenz M."/>
            <person name="Spormann A.M."/>
            <person name="Op Den Camp H."/>
            <person name="Overmann J."/>
            <person name="Amann R."/>
            <person name="Jetten M.S.M."/>
            <person name="Mascher T."/>
            <person name="Medema M.H."/>
            <person name="Devos D.P."/>
            <person name="Kaster A.-K."/>
            <person name="Ovreas L."/>
            <person name="Rohde M."/>
            <person name="Galperin M.Y."/>
            <person name="Jogler C."/>
        </authorList>
    </citation>
    <scope>NUCLEOTIDE SEQUENCE [LARGE SCALE GENOMIC DNA]</scope>
    <source>
        <strain evidence="2 3">Mal64</strain>
    </source>
</reference>
<dbReference type="EMBL" id="SJPQ01000004">
    <property type="protein sequence ID" value="TWT86788.1"/>
    <property type="molecule type" value="Genomic_DNA"/>
</dbReference>
<dbReference type="Proteomes" id="UP000315440">
    <property type="component" value="Unassembled WGS sequence"/>
</dbReference>
<keyword evidence="3" id="KW-1185">Reference proteome</keyword>
<evidence type="ECO:0000313" key="2">
    <source>
        <dbReference type="EMBL" id="TWT86788.1"/>
    </source>
</evidence>
<comment type="caution">
    <text evidence="2">The sequence shown here is derived from an EMBL/GenBank/DDBJ whole genome shotgun (WGS) entry which is preliminary data.</text>
</comment>
<gene>
    <name evidence="2" type="ORF">Mal64_36180</name>
</gene>